<dbReference type="PANTHER" id="PTHR34075">
    <property type="entry name" value="BLR3430 PROTEIN"/>
    <property type="match status" value="1"/>
</dbReference>
<dbReference type="OrthoDB" id="5514845at2"/>
<accession>A0A5B8Y583</accession>
<dbReference type="Gene3D" id="6.10.30.10">
    <property type="match status" value="1"/>
</dbReference>
<sequence length="182" mass="19677">MAARPTRQDRSHHNLNNQALLFSESAYRSTKDNNMNEALVASSPNPTSSNPMRAAAGHTYLCVTDLYEQQLRQGNLVAAQCVSCSQHHFPPTDLCPHCQSAHMRPLALSGRGRLCSAEIAASPEELSLGRILLEEGIHVRALLVGAFRDPQVLRASLAQKPVEVTPAVLSTCGVTILAFKPA</sequence>
<protein>
    <recommendedName>
        <fullName evidence="1">ChsH2 rubredoxin-like zinc ribbon domain-containing protein</fullName>
    </recommendedName>
</protein>
<proteinExistence type="predicted"/>
<dbReference type="AlphaFoldDB" id="A0A4Y6PU53"/>
<reference evidence="2 3" key="1">
    <citation type="submission" date="2019-06" db="EMBL/GenBank/DDBJ databases">
        <title>Persicimonas caeni gen. nov., sp. nov., a predatory bacterium isolated from solar saltern.</title>
        <authorList>
            <person name="Wang S."/>
        </authorList>
    </citation>
    <scope>NUCLEOTIDE SEQUENCE [LARGE SCALE GENOMIC DNA]</scope>
    <source>
        <strain evidence="2 3">YN101</strain>
    </source>
</reference>
<evidence type="ECO:0000313" key="2">
    <source>
        <dbReference type="EMBL" id="QDG51874.1"/>
    </source>
</evidence>
<dbReference type="InterPro" id="IPR022002">
    <property type="entry name" value="ChsH2_Znr"/>
</dbReference>
<dbReference type="Pfam" id="PF12172">
    <property type="entry name" value="zf-ChsH2"/>
    <property type="match status" value="1"/>
</dbReference>
<dbReference type="EMBL" id="CP041186">
    <property type="protein sequence ID" value="QDG51874.1"/>
    <property type="molecule type" value="Genomic_DNA"/>
</dbReference>
<dbReference type="SUPFAM" id="SSF50249">
    <property type="entry name" value="Nucleic acid-binding proteins"/>
    <property type="match status" value="1"/>
</dbReference>
<keyword evidence="3" id="KW-1185">Reference proteome</keyword>
<feature type="domain" description="ChsH2 rubredoxin-like zinc ribbon" evidence="1">
    <location>
        <begin position="70"/>
        <end position="101"/>
    </location>
</feature>
<evidence type="ECO:0000313" key="3">
    <source>
        <dbReference type="Proteomes" id="UP000315995"/>
    </source>
</evidence>
<dbReference type="PANTHER" id="PTHR34075:SF5">
    <property type="entry name" value="BLR3430 PROTEIN"/>
    <property type="match status" value="1"/>
</dbReference>
<gene>
    <name evidence="2" type="ORF">FIV42_14335</name>
</gene>
<dbReference type="InterPro" id="IPR052513">
    <property type="entry name" value="Thioester_dehydratase-like"/>
</dbReference>
<accession>A0A4Y6PU53</accession>
<name>A0A4Y6PU53_PERCE</name>
<dbReference type="InterPro" id="IPR012340">
    <property type="entry name" value="NA-bd_OB-fold"/>
</dbReference>
<organism evidence="2 3">
    <name type="scientific">Persicimonas caeni</name>
    <dbReference type="NCBI Taxonomy" id="2292766"/>
    <lineage>
        <taxon>Bacteria</taxon>
        <taxon>Deltaproteobacteria</taxon>
        <taxon>Bradymonadales</taxon>
        <taxon>Bradymonadaceae</taxon>
        <taxon>Persicimonas</taxon>
    </lineage>
</organism>
<evidence type="ECO:0000259" key="1">
    <source>
        <dbReference type="Pfam" id="PF12172"/>
    </source>
</evidence>
<dbReference type="Proteomes" id="UP000315995">
    <property type="component" value="Chromosome"/>
</dbReference>